<dbReference type="InterPro" id="IPR050723">
    <property type="entry name" value="CFA/CMAS"/>
</dbReference>
<dbReference type="PANTHER" id="PTHR43667">
    <property type="entry name" value="CYCLOPROPANE-FATTY-ACYL-PHOSPHOLIPID SYNTHASE"/>
    <property type="match status" value="1"/>
</dbReference>
<dbReference type="CDD" id="cd02440">
    <property type="entry name" value="AdoMet_MTases"/>
    <property type="match status" value="1"/>
</dbReference>
<gene>
    <name evidence="7" type="ORF">PH603_12475</name>
</gene>
<evidence type="ECO:0000256" key="6">
    <source>
        <dbReference type="PIRSR" id="PIRSR003085-1"/>
    </source>
</evidence>
<keyword evidence="5" id="KW-0443">Lipid metabolism</keyword>
<sequence length="408" mass="45738">MDGSGAFREETIVRPSSSMPFMSVLRKRMARLAVGTLDITFPGGGFERFGNPGTGAPGLHGAIVLHNWRALSRMLRSGAVGLGEGYMAGDWDSPDLTALLTLLAANMDQVERNSFLGRLTLQVDRLRHFLNRNSREGSRRNIAFHYDLGNDFYRLWLDRTFTYSAALYDRPGLTLEAAQTRKYARLAEAVGLKRGDHVLEIGCGWGGFAEYAAGTLGCRVTGVTLSQEQLVHATARMKAAGLDHLVELRLQDYRDVDGSFDAIVSIEMLEAVGEDWWPTYFNRLKARLKPGGKAGVQVITIDDERFEGYRNSSDFIQKYIFPGGMLPSDSIVRRQAANAGLRVDSHLAFGLGYADTLAEWHKRFLTVRADVMELGYDVRFLRMWRFYLAYCEAGFRQGLIDVRQYVFA</sequence>
<dbReference type="InterPro" id="IPR029063">
    <property type="entry name" value="SAM-dependent_MTases_sf"/>
</dbReference>
<evidence type="ECO:0000256" key="2">
    <source>
        <dbReference type="ARBA" id="ARBA00022603"/>
    </source>
</evidence>
<evidence type="ECO:0000256" key="3">
    <source>
        <dbReference type="ARBA" id="ARBA00022679"/>
    </source>
</evidence>
<keyword evidence="2" id="KW-0489">Methyltransferase</keyword>
<evidence type="ECO:0000256" key="5">
    <source>
        <dbReference type="ARBA" id="ARBA00023098"/>
    </source>
</evidence>
<dbReference type="EMBL" id="CP116805">
    <property type="protein sequence ID" value="WCL53353.1"/>
    <property type="molecule type" value="Genomic_DNA"/>
</dbReference>
<proteinExistence type="inferred from homology"/>
<dbReference type="GO" id="GO:0008610">
    <property type="term" value="P:lipid biosynthetic process"/>
    <property type="evidence" value="ECO:0007669"/>
    <property type="project" value="InterPro"/>
</dbReference>
<accession>A0AAF0BGC9</accession>
<keyword evidence="8" id="KW-1185">Reference proteome</keyword>
<dbReference type="RefSeq" id="WP_289502865.1">
    <property type="nucleotide sequence ID" value="NZ_CP116805.1"/>
</dbReference>
<comment type="similarity">
    <text evidence="1">Belongs to the CFA/CMAS family.</text>
</comment>
<evidence type="ECO:0000313" key="7">
    <source>
        <dbReference type="EMBL" id="WCL53353.1"/>
    </source>
</evidence>
<dbReference type="Gene3D" id="3.40.50.150">
    <property type="entry name" value="Vaccinia Virus protein VP39"/>
    <property type="match status" value="1"/>
</dbReference>
<dbReference type="AlphaFoldDB" id="A0AAF0BGC9"/>
<dbReference type="PIRSF" id="PIRSF003085">
    <property type="entry name" value="CMAS"/>
    <property type="match status" value="1"/>
</dbReference>
<feature type="active site" evidence="6">
    <location>
        <position position="391"/>
    </location>
</feature>
<dbReference type="SUPFAM" id="SSF53335">
    <property type="entry name" value="S-adenosyl-L-methionine-dependent methyltransferases"/>
    <property type="match status" value="1"/>
</dbReference>
<keyword evidence="4" id="KW-0949">S-adenosyl-L-methionine</keyword>
<dbReference type="InterPro" id="IPR003333">
    <property type="entry name" value="CMAS"/>
</dbReference>
<protein>
    <submittedName>
        <fullName evidence="7">Cyclopropane-fatty-acyl-phospholipid synthase</fullName>
    </submittedName>
</protein>
<dbReference type="Pfam" id="PF02353">
    <property type="entry name" value="CMAS"/>
    <property type="match status" value="1"/>
</dbReference>
<evidence type="ECO:0000256" key="4">
    <source>
        <dbReference type="ARBA" id="ARBA00022691"/>
    </source>
</evidence>
<keyword evidence="3" id="KW-0808">Transferase</keyword>
<dbReference type="GO" id="GO:0032259">
    <property type="term" value="P:methylation"/>
    <property type="evidence" value="ECO:0007669"/>
    <property type="project" value="UniProtKB-KW"/>
</dbReference>
<organism evidence="7 8">
    <name type="scientific">Gimibacter soli</name>
    <dbReference type="NCBI Taxonomy" id="3024400"/>
    <lineage>
        <taxon>Bacteria</taxon>
        <taxon>Pseudomonadati</taxon>
        <taxon>Pseudomonadota</taxon>
        <taxon>Alphaproteobacteria</taxon>
        <taxon>Kordiimonadales</taxon>
        <taxon>Temperatibacteraceae</taxon>
        <taxon>Gimibacter</taxon>
    </lineage>
</organism>
<dbReference type="PANTHER" id="PTHR43667:SF2">
    <property type="entry name" value="FATTY ACID C-METHYL TRANSFERASE"/>
    <property type="match status" value="1"/>
</dbReference>
<dbReference type="Proteomes" id="UP001217500">
    <property type="component" value="Chromosome"/>
</dbReference>
<reference evidence="7" key="1">
    <citation type="submission" date="2023-01" db="EMBL/GenBank/DDBJ databases">
        <title>The genome sequence of Kordiimonadaceae bacterium 6D33.</title>
        <authorList>
            <person name="Liu Y."/>
        </authorList>
    </citation>
    <scope>NUCLEOTIDE SEQUENCE</scope>
    <source>
        <strain evidence="7">6D33</strain>
    </source>
</reference>
<dbReference type="KEGG" id="gso:PH603_12475"/>
<dbReference type="GO" id="GO:0008168">
    <property type="term" value="F:methyltransferase activity"/>
    <property type="evidence" value="ECO:0007669"/>
    <property type="project" value="UniProtKB-KW"/>
</dbReference>
<name>A0AAF0BGC9_9PROT</name>
<evidence type="ECO:0000313" key="8">
    <source>
        <dbReference type="Proteomes" id="UP001217500"/>
    </source>
</evidence>
<evidence type="ECO:0000256" key="1">
    <source>
        <dbReference type="ARBA" id="ARBA00010815"/>
    </source>
</evidence>